<evidence type="ECO:0000256" key="3">
    <source>
        <dbReference type="ARBA" id="ARBA00022722"/>
    </source>
</evidence>
<dbReference type="GO" id="GO:0005829">
    <property type="term" value="C:cytosol"/>
    <property type="evidence" value="ECO:0007669"/>
    <property type="project" value="TreeGrafter"/>
</dbReference>
<dbReference type="OrthoDB" id="5853397at2759"/>
<dbReference type="Pfam" id="PF08652">
    <property type="entry name" value="RAI1"/>
    <property type="match status" value="1"/>
</dbReference>
<gene>
    <name evidence="9" type="ORF">CORT_0D03520</name>
</gene>
<dbReference type="GO" id="GO:0046872">
    <property type="term" value="F:metal ion binding"/>
    <property type="evidence" value="ECO:0007669"/>
    <property type="project" value="UniProtKB-KW"/>
</dbReference>
<evidence type="ECO:0000256" key="4">
    <source>
        <dbReference type="ARBA" id="ARBA00044676"/>
    </source>
</evidence>
<keyword evidence="10" id="KW-1185">Reference proteome</keyword>
<sequence length="388" mass="45346">MLNKLKLSLFENIVNGVKIANEDELNEILEERQAFACNPEELCYYSKDEKRLKFADISGLDEVRIPFGAKDKKEKKEKGKKKARPPIIGTCLTEGFDEFVPPDLNDVYSLNDLFKSLQHLIESNRLSRDELKVLTMRRHLMKLMCIPLNKQPISFDVVYWRDLVIFAYDWEKELEVASGSHQKMCQYSGFKFEKVVTERGPHDSNSSFHTVVQHTSGKTSVTYSAEIDCALPGSPGLHSYVELKTHPTLLDDKLKTANKLQWKLMALYCQNKFISCNYSAIGFRSTDFKLVSIKKYTEFELTGMLDKLPIFLTHPYSIKPKHIFQWYNIVINWLCQKQFDEDKPHVFKLYFKREPELMDSHLSMESVTGEEELRVFNKLVPEWFQNFY</sequence>
<keyword evidence="7" id="KW-0694">RNA-binding</keyword>
<dbReference type="GeneID" id="14540062"/>
<dbReference type="GO" id="GO:0003723">
    <property type="term" value="F:RNA binding"/>
    <property type="evidence" value="ECO:0007669"/>
    <property type="project" value="UniProtKB-KW"/>
</dbReference>
<comment type="catalytic activity">
    <reaction evidence="6">
        <text>a 5'-end NAD(+)-phospho-ribonucleoside in mRNA + H2O = a 5'-end phospho-ribonucleoside in mRNA + NAD(+) + H(+)</text>
        <dbReference type="Rhea" id="RHEA:60880"/>
        <dbReference type="Rhea" id="RHEA-COMP:15692"/>
        <dbReference type="Rhea" id="RHEA-COMP:15698"/>
        <dbReference type="ChEBI" id="CHEBI:15377"/>
        <dbReference type="ChEBI" id="CHEBI:15378"/>
        <dbReference type="ChEBI" id="CHEBI:57540"/>
        <dbReference type="ChEBI" id="CHEBI:138282"/>
        <dbReference type="ChEBI" id="CHEBI:144029"/>
    </reaction>
    <physiologicalReaction direction="left-to-right" evidence="6">
        <dbReference type="Rhea" id="RHEA:60881"/>
    </physiologicalReaction>
</comment>
<evidence type="ECO:0000256" key="6">
    <source>
        <dbReference type="ARBA" id="ARBA00048124"/>
    </source>
</evidence>
<dbReference type="GO" id="GO:0004518">
    <property type="term" value="F:nuclease activity"/>
    <property type="evidence" value="ECO:0007669"/>
    <property type="project" value="UniProtKB-KW"/>
</dbReference>
<comment type="similarity">
    <text evidence="2 7">Belongs to the DXO/Dom3Z family.</text>
</comment>
<dbReference type="PANTHER" id="PTHR12395">
    <property type="entry name" value="DOM-3 RELATED"/>
    <property type="match status" value="1"/>
</dbReference>
<dbReference type="GO" id="GO:0000166">
    <property type="term" value="F:nucleotide binding"/>
    <property type="evidence" value="ECO:0007669"/>
    <property type="project" value="UniProtKB-KW"/>
</dbReference>
<keyword evidence="7" id="KW-0539">Nucleus</keyword>
<comment type="catalytic activity">
    <reaction evidence="5">
        <text>a 5'-end triphospho-ribonucleoside in mRNA + H2O = a 5'-end phospho-ribonucleoside in mRNA + diphosphate + H(+)</text>
        <dbReference type="Rhea" id="RHEA:78683"/>
        <dbReference type="Rhea" id="RHEA-COMP:15692"/>
        <dbReference type="Rhea" id="RHEA-COMP:17164"/>
        <dbReference type="ChEBI" id="CHEBI:15377"/>
        <dbReference type="ChEBI" id="CHEBI:15378"/>
        <dbReference type="ChEBI" id="CHEBI:33019"/>
        <dbReference type="ChEBI" id="CHEBI:138282"/>
        <dbReference type="ChEBI" id="CHEBI:167618"/>
    </reaction>
    <physiologicalReaction direction="left-to-right" evidence="5">
        <dbReference type="Rhea" id="RHEA:78684"/>
    </physiologicalReaction>
</comment>
<comment type="subcellular location">
    <subcellularLocation>
        <location evidence="7">Nucleus</location>
    </subcellularLocation>
</comment>
<dbReference type="eggNOG" id="ENOG502RWNP">
    <property type="taxonomic scope" value="Eukaryota"/>
</dbReference>
<comment type="catalytic activity">
    <reaction evidence="4">
        <text>a 5'-end (N(7)-methyl 5'-triphosphoguanosine)-ribonucleoside-ribonucleotide in mRNA + H2O = a (N(7)-methyl 5'-triphosphoguanosine)-nucleoside + a 5'-end phospho-ribonucleoside in mRNA + H(+)</text>
        <dbReference type="Rhea" id="RHEA:66928"/>
        <dbReference type="Rhea" id="RHEA-COMP:15692"/>
        <dbReference type="Rhea" id="RHEA-COMP:17313"/>
        <dbReference type="ChEBI" id="CHEBI:15377"/>
        <dbReference type="ChEBI" id="CHEBI:15378"/>
        <dbReference type="ChEBI" id="CHEBI:138282"/>
        <dbReference type="ChEBI" id="CHEBI:172876"/>
        <dbReference type="ChEBI" id="CHEBI:172877"/>
    </reaction>
    <physiologicalReaction direction="left-to-right" evidence="4">
        <dbReference type="Rhea" id="RHEA:66929"/>
    </physiologicalReaction>
</comment>
<dbReference type="PANTHER" id="PTHR12395:SF9">
    <property type="entry name" value="DECAPPING AND EXORIBONUCLEASE PROTEIN"/>
    <property type="match status" value="1"/>
</dbReference>
<evidence type="ECO:0000313" key="10">
    <source>
        <dbReference type="Proteomes" id="UP000005018"/>
    </source>
</evidence>
<evidence type="ECO:0000256" key="7">
    <source>
        <dbReference type="RuleBase" id="RU367113"/>
    </source>
</evidence>
<feature type="domain" description="RAI1-like" evidence="8">
    <location>
        <begin position="38"/>
        <end position="384"/>
    </location>
</feature>
<protein>
    <recommendedName>
        <fullName evidence="7">Decapping nuclease</fullName>
        <ecNumber evidence="7">3.6.1.-</ecNumber>
    </recommendedName>
</protein>
<dbReference type="HOGENOM" id="CLU_674429_0_0_1"/>
<dbReference type="GO" id="GO:0110155">
    <property type="term" value="P:NAD-cap decapping"/>
    <property type="evidence" value="ECO:0007669"/>
    <property type="project" value="TreeGrafter"/>
</dbReference>
<keyword evidence="3 7" id="KW-0540">Nuclease</keyword>
<comment type="cofactor">
    <cofactor evidence="1 7">
        <name>a divalent metal cation</name>
        <dbReference type="ChEBI" id="CHEBI:60240"/>
    </cofactor>
</comment>
<keyword evidence="7" id="KW-0378">Hydrolase</keyword>
<name>H8X5A1_CANO9</name>
<evidence type="ECO:0000313" key="9">
    <source>
        <dbReference type="EMBL" id="CCG23194.1"/>
    </source>
</evidence>
<keyword evidence="7" id="KW-0479">Metal-binding</keyword>
<comment type="function">
    <text evidence="7">Decapping enzyme for NAD-capped RNAs: specifically hydrolyzes the nicotinamide adenine dinucleotide (NAD) cap from a subset of RNAs by removing the entire NAD moiety from the 5'-end of an NAD-capped RNA.</text>
</comment>
<dbReference type="InterPro" id="IPR039039">
    <property type="entry name" value="RAI1-like_fam"/>
</dbReference>
<dbReference type="GO" id="GO:0034353">
    <property type="term" value="F:mRNA 5'-diphosphatase activity"/>
    <property type="evidence" value="ECO:0007669"/>
    <property type="project" value="TreeGrafter"/>
</dbReference>
<dbReference type="AlphaFoldDB" id="H8X5A1"/>
<dbReference type="GO" id="GO:0005634">
    <property type="term" value="C:nucleus"/>
    <property type="evidence" value="ECO:0007669"/>
    <property type="project" value="UniProtKB-SubCell"/>
</dbReference>
<dbReference type="Proteomes" id="UP000005018">
    <property type="component" value="Chromosome 4"/>
</dbReference>
<accession>H8X5A1</accession>
<dbReference type="KEGG" id="cot:CORT_0D03520"/>
<reference evidence="9 10" key="1">
    <citation type="journal article" date="2012" name="PLoS ONE">
        <title>Sequence and analysis of the genome of the pathogenic yeast Candida orthopsilosis.</title>
        <authorList>
            <person name="Riccombeni A."/>
            <person name="Vidanes G."/>
            <person name="Proux-Wera E."/>
            <person name="Wolfe K.H."/>
            <person name="Butler G."/>
        </authorList>
    </citation>
    <scope>NUCLEOTIDE SEQUENCE [LARGE SCALE GENOMIC DNA]</scope>
    <source>
        <strain evidence="9 10">Co 90-125</strain>
    </source>
</reference>
<dbReference type="RefSeq" id="XP_003869330.1">
    <property type="nucleotide sequence ID" value="XM_003869281.1"/>
</dbReference>
<evidence type="ECO:0000256" key="5">
    <source>
        <dbReference type="ARBA" id="ARBA00044692"/>
    </source>
</evidence>
<evidence type="ECO:0000256" key="1">
    <source>
        <dbReference type="ARBA" id="ARBA00001968"/>
    </source>
</evidence>
<dbReference type="EMBL" id="HE681722">
    <property type="protein sequence ID" value="CCG23194.1"/>
    <property type="molecule type" value="Genomic_DNA"/>
</dbReference>
<evidence type="ECO:0000259" key="8">
    <source>
        <dbReference type="Pfam" id="PF08652"/>
    </source>
</evidence>
<dbReference type="InterPro" id="IPR013961">
    <property type="entry name" value="RAI1"/>
</dbReference>
<evidence type="ECO:0000256" key="2">
    <source>
        <dbReference type="ARBA" id="ARBA00006562"/>
    </source>
</evidence>
<proteinExistence type="inferred from homology"/>
<keyword evidence="7" id="KW-0547">Nucleotide-binding</keyword>
<organism evidence="9 10">
    <name type="scientific">Candida orthopsilosis (strain 90-125)</name>
    <name type="common">Yeast</name>
    <dbReference type="NCBI Taxonomy" id="1136231"/>
    <lineage>
        <taxon>Eukaryota</taxon>
        <taxon>Fungi</taxon>
        <taxon>Dikarya</taxon>
        <taxon>Ascomycota</taxon>
        <taxon>Saccharomycotina</taxon>
        <taxon>Pichiomycetes</taxon>
        <taxon>Debaryomycetaceae</taxon>
        <taxon>Candida/Lodderomyces clade</taxon>
        <taxon>Candida</taxon>
    </lineage>
</organism>
<dbReference type="EC" id="3.6.1.-" evidence="7"/>
<dbReference type="GO" id="GO:0000956">
    <property type="term" value="P:nuclear-transcribed mRNA catabolic process"/>
    <property type="evidence" value="ECO:0007669"/>
    <property type="project" value="TreeGrafter"/>
</dbReference>